<dbReference type="AlphaFoldDB" id="A0A699WY01"/>
<accession>A0A699WY01</accession>
<reference evidence="1" key="1">
    <citation type="journal article" date="2019" name="Sci. Rep.">
        <title>Draft genome of Tanacetum cinerariifolium, the natural source of mosquito coil.</title>
        <authorList>
            <person name="Yamashiro T."/>
            <person name="Shiraishi A."/>
            <person name="Satake H."/>
            <person name="Nakayama K."/>
        </authorList>
    </citation>
    <scope>NUCLEOTIDE SEQUENCE</scope>
</reference>
<evidence type="ECO:0000313" key="1">
    <source>
        <dbReference type="EMBL" id="GFD52672.1"/>
    </source>
</evidence>
<organism evidence="1">
    <name type="scientific">Tanacetum cinerariifolium</name>
    <name type="common">Dalmatian daisy</name>
    <name type="synonym">Chrysanthemum cinerariifolium</name>
    <dbReference type="NCBI Taxonomy" id="118510"/>
    <lineage>
        <taxon>Eukaryota</taxon>
        <taxon>Viridiplantae</taxon>
        <taxon>Streptophyta</taxon>
        <taxon>Embryophyta</taxon>
        <taxon>Tracheophyta</taxon>
        <taxon>Spermatophyta</taxon>
        <taxon>Magnoliopsida</taxon>
        <taxon>eudicotyledons</taxon>
        <taxon>Gunneridae</taxon>
        <taxon>Pentapetalae</taxon>
        <taxon>asterids</taxon>
        <taxon>campanulids</taxon>
        <taxon>Asterales</taxon>
        <taxon>Asteraceae</taxon>
        <taxon>Asteroideae</taxon>
        <taxon>Anthemideae</taxon>
        <taxon>Anthemidinae</taxon>
        <taxon>Tanacetum</taxon>
    </lineage>
</organism>
<feature type="non-terminal residue" evidence="1">
    <location>
        <position position="1"/>
    </location>
</feature>
<protein>
    <submittedName>
        <fullName evidence="1">Uncharacterized protein</fullName>
    </submittedName>
</protein>
<sequence length="21" mass="2658">DEKEHEEHLRQILELLKKEKL</sequence>
<name>A0A699WY01_TANCI</name>
<comment type="caution">
    <text evidence="1">The sequence shown here is derived from an EMBL/GenBank/DDBJ whole genome shotgun (WGS) entry which is preliminary data.</text>
</comment>
<gene>
    <name evidence="1" type="ORF">Tci_924641</name>
</gene>
<dbReference type="EMBL" id="BKCJ011785028">
    <property type="protein sequence ID" value="GFD52672.1"/>
    <property type="molecule type" value="Genomic_DNA"/>
</dbReference>
<proteinExistence type="predicted"/>